<evidence type="ECO:0000313" key="1">
    <source>
        <dbReference type="EMBL" id="KAJ7336988.1"/>
    </source>
</evidence>
<dbReference type="Proteomes" id="UP001218218">
    <property type="component" value="Unassembled WGS sequence"/>
</dbReference>
<gene>
    <name evidence="1" type="ORF">DFH08DRAFT_706012</name>
</gene>
<reference evidence="1" key="1">
    <citation type="submission" date="2023-03" db="EMBL/GenBank/DDBJ databases">
        <title>Massive genome expansion in bonnet fungi (Mycena s.s.) driven by repeated elements and novel gene families across ecological guilds.</title>
        <authorList>
            <consortium name="Lawrence Berkeley National Laboratory"/>
            <person name="Harder C.B."/>
            <person name="Miyauchi S."/>
            <person name="Viragh M."/>
            <person name="Kuo A."/>
            <person name="Thoen E."/>
            <person name="Andreopoulos B."/>
            <person name="Lu D."/>
            <person name="Skrede I."/>
            <person name="Drula E."/>
            <person name="Henrissat B."/>
            <person name="Morin E."/>
            <person name="Kohler A."/>
            <person name="Barry K."/>
            <person name="LaButti K."/>
            <person name="Morin E."/>
            <person name="Salamov A."/>
            <person name="Lipzen A."/>
            <person name="Mereny Z."/>
            <person name="Hegedus B."/>
            <person name="Baldrian P."/>
            <person name="Stursova M."/>
            <person name="Weitz H."/>
            <person name="Taylor A."/>
            <person name="Grigoriev I.V."/>
            <person name="Nagy L.G."/>
            <person name="Martin F."/>
            <person name="Kauserud H."/>
        </authorList>
    </citation>
    <scope>NUCLEOTIDE SEQUENCE</scope>
    <source>
        <strain evidence="1">CBHHK002</strain>
    </source>
</reference>
<organism evidence="1 2">
    <name type="scientific">Mycena albidolilacea</name>
    <dbReference type="NCBI Taxonomy" id="1033008"/>
    <lineage>
        <taxon>Eukaryota</taxon>
        <taxon>Fungi</taxon>
        <taxon>Dikarya</taxon>
        <taxon>Basidiomycota</taxon>
        <taxon>Agaricomycotina</taxon>
        <taxon>Agaricomycetes</taxon>
        <taxon>Agaricomycetidae</taxon>
        <taxon>Agaricales</taxon>
        <taxon>Marasmiineae</taxon>
        <taxon>Mycenaceae</taxon>
        <taxon>Mycena</taxon>
    </lineage>
</organism>
<evidence type="ECO:0000313" key="2">
    <source>
        <dbReference type="Proteomes" id="UP001218218"/>
    </source>
</evidence>
<proteinExistence type="predicted"/>
<accession>A0AAD7EM21</accession>
<keyword evidence="2" id="KW-1185">Reference proteome</keyword>
<dbReference type="EMBL" id="JARIHO010000030">
    <property type="protein sequence ID" value="KAJ7336988.1"/>
    <property type="molecule type" value="Genomic_DNA"/>
</dbReference>
<name>A0AAD7EM21_9AGAR</name>
<protein>
    <submittedName>
        <fullName evidence="1">Uncharacterized protein</fullName>
    </submittedName>
</protein>
<sequence>MEKDLEPLQELEEALEIEECWTATSPKWTAIVNEIKQRKYQLALDSLELLIVERIFELTKINQCQTGYKMRKHIAKALQARSKAVKNAIERYNDAAAALDPPMHSVPWGQVVAYAFLADFDILRDTCAEVQSKPPSRPAYRLAIDWYFKTLRAREEIKCLNIEIRRVVTWIRDENRFFAEDGEGLERHGGKKQRRG</sequence>
<dbReference type="AlphaFoldDB" id="A0AAD7EM21"/>
<comment type="caution">
    <text evidence="1">The sequence shown here is derived from an EMBL/GenBank/DDBJ whole genome shotgun (WGS) entry which is preliminary data.</text>
</comment>